<organism evidence="1">
    <name type="scientific">marine sediment metagenome</name>
    <dbReference type="NCBI Taxonomy" id="412755"/>
    <lineage>
        <taxon>unclassified sequences</taxon>
        <taxon>metagenomes</taxon>
        <taxon>ecological metagenomes</taxon>
    </lineage>
</organism>
<gene>
    <name evidence="1" type="ORF">S01H1_72565</name>
</gene>
<comment type="caution">
    <text evidence="1">The sequence shown here is derived from an EMBL/GenBank/DDBJ whole genome shotgun (WGS) entry which is preliminary data.</text>
</comment>
<name>X0XHR7_9ZZZZ</name>
<accession>X0XHR7</accession>
<feature type="non-terminal residue" evidence="1">
    <location>
        <position position="1"/>
    </location>
</feature>
<protein>
    <submittedName>
        <fullName evidence="1">Uncharacterized protein</fullName>
    </submittedName>
</protein>
<dbReference type="EMBL" id="BARS01048412">
    <property type="protein sequence ID" value="GAG36203.1"/>
    <property type="molecule type" value="Genomic_DNA"/>
</dbReference>
<proteinExistence type="predicted"/>
<evidence type="ECO:0000313" key="1">
    <source>
        <dbReference type="EMBL" id="GAG36203.1"/>
    </source>
</evidence>
<dbReference type="AlphaFoldDB" id="X0XHR7"/>
<reference evidence="1" key="1">
    <citation type="journal article" date="2014" name="Front. Microbiol.">
        <title>High frequency of phylogenetically diverse reductive dehalogenase-homologous genes in deep subseafloor sedimentary metagenomes.</title>
        <authorList>
            <person name="Kawai M."/>
            <person name="Futagami T."/>
            <person name="Toyoda A."/>
            <person name="Takaki Y."/>
            <person name="Nishi S."/>
            <person name="Hori S."/>
            <person name="Arai W."/>
            <person name="Tsubouchi T."/>
            <person name="Morono Y."/>
            <person name="Uchiyama I."/>
            <person name="Ito T."/>
            <person name="Fujiyama A."/>
            <person name="Inagaki F."/>
            <person name="Takami H."/>
        </authorList>
    </citation>
    <scope>NUCLEOTIDE SEQUENCE</scope>
    <source>
        <strain evidence="1">Expedition CK06-06</strain>
    </source>
</reference>
<sequence length="43" mass="4870">EATIKMIEMCRDGGYRGFYGIETSGREGIKRSKEVLDKVLFGK</sequence>